<feature type="signal peptide" evidence="1">
    <location>
        <begin position="1"/>
        <end position="19"/>
    </location>
</feature>
<reference evidence="2" key="2">
    <citation type="submission" date="2021-04" db="EMBL/GenBank/DDBJ databases">
        <authorList>
            <person name="Gilroy R."/>
        </authorList>
    </citation>
    <scope>NUCLEOTIDE SEQUENCE</scope>
    <source>
        <strain evidence="2">G3-2149</strain>
    </source>
</reference>
<evidence type="ECO:0000313" key="3">
    <source>
        <dbReference type="Proteomes" id="UP000823865"/>
    </source>
</evidence>
<protein>
    <submittedName>
        <fullName evidence="2">T9SS type A sorting domain-containing protein</fullName>
    </submittedName>
</protein>
<dbReference type="AlphaFoldDB" id="A0A9E2L5M0"/>
<name>A0A9E2L5M0_9BACT</name>
<evidence type="ECO:0000313" key="2">
    <source>
        <dbReference type="EMBL" id="MBU3853391.1"/>
    </source>
</evidence>
<organism evidence="2 3">
    <name type="scientific">Candidatus Paraprevotella stercoravium</name>
    <dbReference type="NCBI Taxonomy" id="2838725"/>
    <lineage>
        <taxon>Bacteria</taxon>
        <taxon>Pseudomonadati</taxon>
        <taxon>Bacteroidota</taxon>
        <taxon>Bacteroidia</taxon>
        <taxon>Bacteroidales</taxon>
        <taxon>Prevotellaceae</taxon>
        <taxon>Paraprevotella</taxon>
    </lineage>
</organism>
<gene>
    <name evidence="2" type="ORF">H9789_06155</name>
</gene>
<accession>A0A9E2L5M0</accession>
<dbReference type="EMBL" id="JAHLFU010000130">
    <property type="protein sequence ID" value="MBU3853391.1"/>
    <property type="molecule type" value="Genomic_DNA"/>
</dbReference>
<keyword evidence="1" id="KW-0732">Signal</keyword>
<dbReference type="Proteomes" id="UP000823865">
    <property type="component" value="Unassembled WGS sequence"/>
</dbReference>
<comment type="caution">
    <text evidence="2">The sequence shown here is derived from an EMBL/GenBank/DDBJ whole genome shotgun (WGS) entry which is preliminary data.</text>
</comment>
<proteinExistence type="predicted"/>
<feature type="chain" id="PRO_5038499846" evidence="1">
    <location>
        <begin position="20"/>
        <end position="156"/>
    </location>
</feature>
<evidence type="ECO:0000256" key="1">
    <source>
        <dbReference type="SAM" id="SignalP"/>
    </source>
</evidence>
<reference evidence="2" key="1">
    <citation type="journal article" date="2021" name="PeerJ">
        <title>Extensive microbial diversity within the chicken gut microbiome revealed by metagenomics and culture.</title>
        <authorList>
            <person name="Gilroy R."/>
            <person name="Ravi A."/>
            <person name="Getino M."/>
            <person name="Pursley I."/>
            <person name="Horton D.L."/>
            <person name="Alikhan N.F."/>
            <person name="Baker D."/>
            <person name="Gharbi K."/>
            <person name="Hall N."/>
            <person name="Watson M."/>
            <person name="Adriaenssens E.M."/>
            <person name="Foster-Nyarko E."/>
            <person name="Jarju S."/>
            <person name="Secka A."/>
            <person name="Antonio M."/>
            <person name="Oren A."/>
            <person name="Chaudhuri R.R."/>
            <person name="La Ragione R."/>
            <person name="Hildebrand F."/>
            <person name="Pallen M.J."/>
        </authorList>
    </citation>
    <scope>NUCLEOTIDE SEQUENCE</scope>
    <source>
        <strain evidence="2">G3-2149</strain>
    </source>
</reference>
<sequence length="156" mass="16905">MKRLWLFFTILLAAVGMYADQLTAVLHLCNGSACEILISESSEIKIQGRLLEVKSPASTESGVLFFVDDVASLSFEDDLTGVSSQMSELLEYRLEPDALYISGVKAGSDVAVYDLSGVLLQRLPVSGSSCRVPLDPFSKGMILVKVNGQTIKLMKP</sequence>